<dbReference type="Pfam" id="PF22124">
    <property type="entry name" value="Glyco_hydro_95_cat"/>
    <property type="match status" value="1"/>
</dbReference>
<dbReference type="Gene3D" id="1.50.10.10">
    <property type="match status" value="1"/>
</dbReference>
<dbReference type="InterPro" id="IPR012341">
    <property type="entry name" value="6hp_glycosidase-like_sf"/>
</dbReference>
<keyword evidence="4" id="KW-0378">Hydrolase</keyword>
<gene>
    <name evidence="4" type="ORF">Micbo1qcDRAFT_205239</name>
</gene>
<keyword evidence="5" id="KW-1185">Reference proteome</keyword>
<dbReference type="Pfam" id="PF21307">
    <property type="entry name" value="Glyco_hydro_95_C"/>
    <property type="match status" value="1"/>
</dbReference>
<protein>
    <submittedName>
        <fullName evidence="4">Six-hairpin glycosidase-like protein</fullName>
    </submittedName>
</protein>
<keyword evidence="4" id="KW-0326">Glycosidase</keyword>
<dbReference type="GO" id="GO:0004560">
    <property type="term" value="F:alpha-L-fucosidase activity"/>
    <property type="evidence" value="ECO:0007669"/>
    <property type="project" value="InterPro"/>
</dbReference>
<evidence type="ECO:0000259" key="3">
    <source>
        <dbReference type="Pfam" id="PF22124"/>
    </source>
</evidence>
<dbReference type="GO" id="GO:0005975">
    <property type="term" value="P:carbohydrate metabolic process"/>
    <property type="evidence" value="ECO:0007669"/>
    <property type="project" value="InterPro"/>
</dbReference>
<evidence type="ECO:0000259" key="1">
    <source>
        <dbReference type="Pfam" id="PF14498"/>
    </source>
</evidence>
<dbReference type="InParanoid" id="A0A136IZN6"/>
<organism evidence="4 5">
    <name type="scientific">Microdochium bolleyi</name>
    <dbReference type="NCBI Taxonomy" id="196109"/>
    <lineage>
        <taxon>Eukaryota</taxon>
        <taxon>Fungi</taxon>
        <taxon>Dikarya</taxon>
        <taxon>Ascomycota</taxon>
        <taxon>Pezizomycotina</taxon>
        <taxon>Sordariomycetes</taxon>
        <taxon>Xylariomycetidae</taxon>
        <taxon>Xylariales</taxon>
        <taxon>Microdochiaceae</taxon>
        <taxon>Microdochium</taxon>
    </lineage>
</organism>
<feature type="domain" description="Glycosyl hydrolase family 95 catalytic" evidence="3">
    <location>
        <begin position="282"/>
        <end position="691"/>
    </location>
</feature>
<dbReference type="InterPro" id="IPR049053">
    <property type="entry name" value="AFCA-like_C"/>
</dbReference>
<dbReference type="PANTHER" id="PTHR31084">
    <property type="entry name" value="ALPHA-L-FUCOSIDASE 2"/>
    <property type="match status" value="1"/>
</dbReference>
<dbReference type="EMBL" id="KQ964252">
    <property type="protein sequence ID" value="KXJ90392.1"/>
    <property type="molecule type" value="Genomic_DNA"/>
</dbReference>
<accession>A0A136IZN6</accession>
<dbReference type="OrthoDB" id="2848340at2759"/>
<feature type="domain" description="Glycosyl hydrolase family 95 N-terminal" evidence="1">
    <location>
        <begin position="24"/>
        <end position="261"/>
    </location>
</feature>
<proteinExistence type="predicted"/>
<name>A0A136IZN6_9PEZI</name>
<dbReference type="InterPro" id="IPR027414">
    <property type="entry name" value="GH95_N_dom"/>
</dbReference>
<sequence>MAATAEAAEADFSPPNSAAHPLRLWYTSPGTLFNTSLPIGNGRLGGMIRGATTQETISTNEDSFWSGTAMDRLNPDAPATLKTVQQLLLRGEVPKAELEAALGLSGTPTSMRIYQPGGDLRIKYDGVSTANITGYERWLDLADGSAGVYFRDAISGVAYRREYIASAPADVLAVRLTASKPGMLSVRVKFERPSTGQNRLVDKSYAEDKHSLFATYSSGEIRAVTGARVSHVGGTSRQIGDNVQVVGADEVWIYSDTETSVRHPENLLAVVKAKLAAAAARTYQEIRDEHVKDYQGLFGRAEVSLGKSSDDQRKNATDMRRQALGKAEKLFDPDFVSLYFQFGRYLLISSSRPGTFPANLQGIWNDELSPGWGSKYTININLEMNYWPSQVTNLQELNDPLFALIEKVYTSGKRTAKEMYNARGWLAHHNTDIWGDTAPQDIWAPGAYWPLGGVWLLSHVWEHYLYTRDAAFLEKHYYLFHEAAEFFADFLTEYKGWKVTNPSTSPENSYKNGSITGAMTVGSTMDNSLLRELFDNLLAATEVLGKDTGSEFLTTVKELRAKLPPLAISSRTGRLMEWIEDFNETEPGHRHLSHLYGLFPGSEIKQGDGKIWDAAGKALDWRVSNDAGDMGWSRAWTLALHARVRNGAEVEKDITALLFNLTHDSLLDAGPPASFQIDGNFGGTAGVAEALLQSHEYHGTGGEEAILIRLLPALPPSSKEGHFKGFLARGGFEVSAEWEGGKVTKVLVESKLGGKVAVTAADTGVELTVERGGGSAAEVLVLDTQAGGKYTLIGSSKGSGS</sequence>
<evidence type="ECO:0000313" key="5">
    <source>
        <dbReference type="Proteomes" id="UP000070501"/>
    </source>
</evidence>
<dbReference type="InterPro" id="IPR008928">
    <property type="entry name" value="6-hairpin_glycosidase_sf"/>
</dbReference>
<dbReference type="SUPFAM" id="SSF48208">
    <property type="entry name" value="Six-hairpin glycosidases"/>
    <property type="match status" value="1"/>
</dbReference>
<dbReference type="InterPro" id="IPR016518">
    <property type="entry name" value="Alpha-L-fucosidase"/>
</dbReference>
<dbReference type="STRING" id="196109.A0A136IZN6"/>
<dbReference type="AlphaFoldDB" id="A0A136IZN6"/>
<dbReference type="Proteomes" id="UP000070501">
    <property type="component" value="Unassembled WGS sequence"/>
</dbReference>
<evidence type="ECO:0000313" key="4">
    <source>
        <dbReference type="EMBL" id="KXJ90392.1"/>
    </source>
</evidence>
<evidence type="ECO:0000259" key="2">
    <source>
        <dbReference type="Pfam" id="PF21307"/>
    </source>
</evidence>
<dbReference type="InterPro" id="IPR054363">
    <property type="entry name" value="GH95_cat"/>
</dbReference>
<dbReference type="Pfam" id="PF14498">
    <property type="entry name" value="Glyco_hyd_65N_2"/>
    <property type="match status" value="1"/>
</dbReference>
<feature type="domain" description="Alpha fucosidase A-like C-terminal" evidence="2">
    <location>
        <begin position="707"/>
        <end position="792"/>
    </location>
</feature>
<dbReference type="PANTHER" id="PTHR31084:SF0">
    <property type="entry name" value="ALPHA-L-FUCOSIDASE 2"/>
    <property type="match status" value="1"/>
</dbReference>
<reference evidence="5" key="1">
    <citation type="submission" date="2016-02" db="EMBL/GenBank/DDBJ databases">
        <title>Draft genome sequence of Microdochium bolleyi, a fungal endophyte of beachgrass.</title>
        <authorList>
            <consortium name="DOE Joint Genome Institute"/>
            <person name="David A.S."/>
            <person name="May G."/>
            <person name="Haridas S."/>
            <person name="Lim J."/>
            <person name="Wang M."/>
            <person name="Labutti K."/>
            <person name="Lipzen A."/>
            <person name="Barry K."/>
            <person name="Grigoriev I.V."/>
        </authorList>
    </citation>
    <scope>NUCLEOTIDE SEQUENCE [LARGE SCALE GENOMIC DNA]</scope>
    <source>
        <strain evidence="5">J235TASD1</strain>
    </source>
</reference>
<dbReference type="PIRSF" id="PIRSF007663">
    <property type="entry name" value="UCP007663"/>
    <property type="match status" value="1"/>
</dbReference>